<proteinExistence type="predicted"/>
<organism evidence="3 5">
    <name type="scientific">Commensalibacter communis</name>
    <dbReference type="NCBI Taxonomy" id="2972786"/>
    <lineage>
        <taxon>Bacteria</taxon>
        <taxon>Pseudomonadati</taxon>
        <taxon>Pseudomonadota</taxon>
        <taxon>Alphaproteobacteria</taxon>
        <taxon>Acetobacterales</taxon>
        <taxon>Acetobacteraceae</taxon>
    </lineage>
</organism>
<dbReference type="Pfam" id="PF13181">
    <property type="entry name" value="TPR_8"/>
    <property type="match status" value="1"/>
</dbReference>
<dbReference type="SMART" id="SM00028">
    <property type="entry name" value="TPR"/>
    <property type="match status" value="8"/>
</dbReference>
<evidence type="ECO:0000313" key="4">
    <source>
        <dbReference type="EMBL" id="CAI3953107.1"/>
    </source>
</evidence>
<dbReference type="Proteomes" id="UP001154259">
    <property type="component" value="Unassembled WGS sequence"/>
</dbReference>
<dbReference type="Gene3D" id="1.25.40.10">
    <property type="entry name" value="Tetratricopeptide repeat domain"/>
    <property type="match status" value="3"/>
</dbReference>
<dbReference type="SUPFAM" id="SSF48452">
    <property type="entry name" value="TPR-like"/>
    <property type="match status" value="1"/>
</dbReference>
<accession>A0A9W4X6R0</accession>
<dbReference type="SUPFAM" id="SSF81901">
    <property type="entry name" value="HCP-like"/>
    <property type="match status" value="1"/>
</dbReference>
<keyword evidence="1" id="KW-0677">Repeat</keyword>
<dbReference type="PANTHER" id="PTHR45586">
    <property type="entry name" value="TPR REPEAT-CONTAINING PROTEIN PA4667"/>
    <property type="match status" value="1"/>
</dbReference>
<dbReference type="EMBL" id="CAMXCS010000005">
    <property type="protein sequence ID" value="CAI3953107.1"/>
    <property type="molecule type" value="Genomic_DNA"/>
</dbReference>
<dbReference type="SMART" id="SM00671">
    <property type="entry name" value="SEL1"/>
    <property type="match status" value="5"/>
</dbReference>
<comment type="caution">
    <text evidence="3">The sequence shown here is derived from an EMBL/GenBank/DDBJ whole genome shotgun (WGS) entry which is preliminary data.</text>
</comment>
<dbReference type="Proteomes" id="UP001154255">
    <property type="component" value="Unassembled WGS sequence"/>
</dbReference>
<keyword evidence="6" id="KW-1185">Reference proteome</keyword>
<name>A0A9W4X6R0_9PROT</name>
<protein>
    <submittedName>
        <fullName evidence="3 4">TPR repeat (TPR)</fullName>
    </submittedName>
</protein>
<evidence type="ECO:0000313" key="6">
    <source>
        <dbReference type="Proteomes" id="UP001154259"/>
    </source>
</evidence>
<dbReference type="InterPro" id="IPR006597">
    <property type="entry name" value="Sel1-like"/>
</dbReference>
<dbReference type="EMBL" id="CAMXCM010000003">
    <property type="protein sequence ID" value="CAI3943056.1"/>
    <property type="molecule type" value="Genomic_DNA"/>
</dbReference>
<dbReference type="PANTHER" id="PTHR45586:SF1">
    <property type="entry name" value="LIPOPOLYSACCHARIDE ASSEMBLY PROTEIN B"/>
    <property type="match status" value="1"/>
</dbReference>
<dbReference type="InterPro" id="IPR051012">
    <property type="entry name" value="CellSynth/LPSAsmb/PSIAsmb"/>
</dbReference>
<evidence type="ECO:0000256" key="2">
    <source>
        <dbReference type="ARBA" id="ARBA00022803"/>
    </source>
</evidence>
<evidence type="ECO:0000313" key="5">
    <source>
        <dbReference type="Proteomes" id="UP001154255"/>
    </source>
</evidence>
<dbReference type="InterPro" id="IPR011990">
    <property type="entry name" value="TPR-like_helical_dom_sf"/>
</dbReference>
<reference evidence="3" key="1">
    <citation type="submission" date="2022-10" db="EMBL/GenBank/DDBJ databases">
        <authorList>
            <person name="Botero Cardona J."/>
        </authorList>
    </citation>
    <scope>NUCLEOTIDE SEQUENCE</scope>
    <source>
        <strain evidence="3">LMG 31819</strain>
        <strain evidence="4">R-53529</strain>
    </source>
</reference>
<dbReference type="AlphaFoldDB" id="A0A9W4X6R0"/>
<evidence type="ECO:0000313" key="3">
    <source>
        <dbReference type="EMBL" id="CAI3943056.1"/>
    </source>
</evidence>
<keyword evidence="2" id="KW-0802">TPR repeat</keyword>
<dbReference type="Pfam" id="PF13174">
    <property type="entry name" value="TPR_6"/>
    <property type="match status" value="1"/>
</dbReference>
<dbReference type="RefSeq" id="WP_271790257.1">
    <property type="nucleotide sequence ID" value="NZ_CAMXCM010000003.1"/>
</dbReference>
<evidence type="ECO:0000256" key="1">
    <source>
        <dbReference type="ARBA" id="ARBA00022737"/>
    </source>
</evidence>
<sequence>MNDQDNTSGYALKQLNIGNSWYGRGDLEQACIYWQNVHREDSIEAYANARLNLGIAFLEMGDTQSAEVYLNQVLEQDGLKFYMAAQVTLGPLFSEKGDIKQACKYWQNVPREDSVEAYATARLNLGIVSLEKGDMQNAEVYLNQVLKEDDVKIYADAQVALGKLFDDKEDVGQARIYWGNVNPEDNKEAYVRAQYNLGNSFLKENNIKQARVYWNNIERIDKRIYAQAQFNLANSYSGENDLEQASLYLKRINPEDDAKIYTKAQYNLGSFYSIEGNLEQACVHWKNVFKKGNATAYAYAQYNLGSFYSRNGDMQKAREYWNNVCLEDDKKTYMQAQYALGYSFWIEKKREKVIEYFQKIGPEVDKKIYAQAQYGLGQLFLDKEDIKQARIHWSNVNREDHEVVYANAQYELALSSQDINLTIVYWDNFLECQNLFQSDTYINGLGVYIKQKIVICLKNNRLHLNKKNIEKIFILFDYLCKYTIDIQQKLHINFKDFKDKENCFAHYTRVEVAEKIIQNGSFHLGIANYMNDPTEGKILLNEWKIPLDYNDNSMAFLTSFTFNENSLNQFRLYGKQDGKDGSGLCLVMNHQFFDSAFDPQRSSFSNMSLLADSASSTANNFITKEKENNALSNNDLKKQSTRKKLQLFRCIYMNPETDYISIAHRSELSFYFDDTIKKPDTIWNEYIQTINQITTDIKELFVQIKDKVEQIKNVMEEEKISNPDEIYKAIATVLLPIIYLTKHAAFEEEAECRILYVTSILDDVIKKGGDRVYVEYGTNLADQYSQDGQSQNYLERIYLGPKADPRAELNLKKCWIDKMREKGMANNDIKIPTIKKSDMPLA</sequence>
<dbReference type="InterPro" id="IPR019734">
    <property type="entry name" value="TPR_rpt"/>
</dbReference>
<gene>
    <name evidence="4" type="ORF">R53529_LOCUS1828</name>
    <name evidence="3" type="ORF">R53530_LOCUS1352</name>
</gene>